<keyword evidence="2" id="KW-1133">Transmembrane helix</keyword>
<dbReference type="Proteomes" id="UP000693970">
    <property type="component" value="Unassembled WGS sequence"/>
</dbReference>
<dbReference type="AlphaFoldDB" id="A0A9K3L4N1"/>
<evidence type="ECO:0000313" key="4">
    <source>
        <dbReference type="Proteomes" id="UP000693970"/>
    </source>
</evidence>
<feature type="compositionally biased region" description="Acidic residues" evidence="1">
    <location>
        <begin position="357"/>
        <end position="366"/>
    </location>
</feature>
<organism evidence="3 4">
    <name type="scientific">Nitzschia inconspicua</name>
    <dbReference type="NCBI Taxonomy" id="303405"/>
    <lineage>
        <taxon>Eukaryota</taxon>
        <taxon>Sar</taxon>
        <taxon>Stramenopiles</taxon>
        <taxon>Ochrophyta</taxon>
        <taxon>Bacillariophyta</taxon>
        <taxon>Bacillariophyceae</taxon>
        <taxon>Bacillariophycidae</taxon>
        <taxon>Bacillariales</taxon>
        <taxon>Bacillariaceae</taxon>
        <taxon>Nitzschia</taxon>
    </lineage>
</organism>
<reference evidence="3" key="2">
    <citation type="submission" date="2021-04" db="EMBL/GenBank/DDBJ databases">
        <authorList>
            <person name="Podell S."/>
        </authorList>
    </citation>
    <scope>NUCLEOTIDE SEQUENCE</scope>
    <source>
        <strain evidence="3">Hildebrandi</strain>
    </source>
</reference>
<keyword evidence="2" id="KW-0472">Membrane</keyword>
<keyword evidence="4" id="KW-1185">Reference proteome</keyword>
<evidence type="ECO:0000256" key="1">
    <source>
        <dbReference type="SAM" id="MobiDB-lite"/>
    </source>
</evidence>
<accession>A0A9K3L4N1</accession>
<comment type="caution">
    <text evidence="3">The sequence shown here is derived from an EMBL/GenBank/DDBJ whole genome shotgun (WGS) entry which is preliminary data.</text>
</comment>
<name>A0A9K3L4N1_9STRA</name>
<sequence length="380" mass="43466">MASRFQLSHRKCPSRDCSFPINRKWRRVLTWWILPMKVNGWVMPQYENPVRSFKSHNYSQTLHQMRPSTRLPQGMYSLSSTCTTRQMSLIPLPVEDLEDLLMVGSPSGQQYATYWGRTKREKYNQLVESAIVAFIGTFFSYFLSFVVGGFVSTIIGTMFFFWAILSPDFKARQRNWEFLGGRPLVDPWMLDDADFGRNDEGLFGSLLLGRVDDVCVVEDTAAIKEYDLEDFQDYTPESDELEQIAGTPYLLRLRVSDDEGRELQVHARLLEEYLGIEQGMPASAILLSTSQSFSSLAALTDIYIPDIGCFVGDYPYLNPTETEALFAEDDDLWGMLQSQSYGDIADGGGRDPGNSDGEIDDFEPDTESEKVLVRRRRRRR</sequence>
<dbReference type="EMBL" id="JAGRRH010000016">
    <property type="protein sequence ID" value="KAG7354735.1"/>
    <property type="molecule type" value="Genomic_DNA"/>
</dbReference>
<gene>
    <name evidence="3" type="ORF">IV203_004091</name>
</gene>
<feature type="region of interest" description="Disordered" evidence="1">
    <location>
        <begin position="343"/>
        <end position="380"/>
    </location>
</feature>
<evidence type="ECO:0000313" key="3">
    <source>
        <dbReference type="EMBL" id="KAG7354735.1"/>
    </source>
</evidence>
<evidence type="ECO:0000256" key="2">
    <source>
        <dbReference type="SAM" id="Phobius"/>
    </source>
</evidence>
<protein>
    <submittedName>
        <fullName evidence="3">Uncharacterized protein</fullName>
    </submittedName>
</protein>
<keyword evidence="2" id="KW-0812">Transmembrane</keyword>
<dbReference type="OrthoDB" id="191206at2759"/>
<reference evidence="3" key="1">
    <citation type="journal article" date="2021" name="Sci. Rep.">
        <title>Diploid genomic architecture of Nitzschia inconspicua, an elite biomass production diatom.</title>
        <authorList>
            <person name="Oliver A."/>
            <person name="Podell S."/>
            <person name="Pinowska A."/>
            <person name="Traller J.C."/>
            <person name="Smith S.R."/>
            <person name="McClure R."/>
            <person name="Beliaev A."/>
            <person name="Bohutskyi P."/>
            <person name="Hill E.A."/>
            <person name="Rabines A."/>
            <person name="Zheng H."/>
            <person name="Allen L.Z."/>
            <person name="Kuo A."/>
            <person name="Grigoriev I.V."/>
            <person name="Allen A.E."/>
            <person name="Hazlebeck D."/>
            <person name="Allen E.E."/>
        </authorList>
    </citation>
    <scope>NUCLEOTIDE SEQUENCE</scope>
    <source>
        <strain evidence="3">Hildebrandi</strain>
    </source>
</reference>
<proteinExistence type="predicted"/>
<feature type="transmembrane region" description="Helical" evidence="2">
    <location>
        <begin position="149"/>
        <end position="165"/>
    </location>
</feature>